<dbReference type="WBParaSite" id="HNAJ_0000222101-mRNA-1">
    <property type="protein sequence ID" value="HNAJ_0000222101-mRNA-1"/>
    <property type="gene ID" value="HNAJ_0000222101"/>
</dbReference>
<sequence length="577" mass="64820">MLKEGNENLAKPQKDSQDEDTIEPIESCPVLAYREPLPTNARLTNKYLLHGLQPKMPINVADGSSLQNPPESLIKSQNALADRLYATYATLATLPVPHLMRPVCQWLGLRLLGRGDQKQAARYFAQAIGNAACGLFTSMLSSKIKIEDVAQSLRTTYAVSAPYDSSTYLISNWKSIPPTNVIQLMLVDELGQLSSFEGCDENGSQSASDLIAGGLGARKQLHLIATRWFLGETDACIESRVIHKFSSVGPHYMRELEDLQNQNNSSMLESDRRQFWAQRFSLDSRLKNLIDGIRNDCFTTEELQWIKQKADSQMSIHDRPTVLILDRQLTLLPWEWIIWGQLDECDQNCSVPTVCRNFSLTLLIGHQSLKKFNVAKFNSDSAFYVVNPEANLPSTEETFQSYFTQHFPKWSGIYGRMPQPDEVVEGFVQKDLFVYLGHGNGSKCLMPTFDEGVNSKAVAFIIGCSSGRPRIEGRHEAYASVFNHLISGAPTAVTLMWDVTDKDIDRFTQCFLDNWIRSKEIGEDENGDKENNEAESSRLTMTWKIFKSTKVCKLQSLVGKSVIVYGLPAVPIFSHAH</sequence>
<dbReference type="Proteomes" id="UP000278807">
    <property type="component" value="Unassembled WGS sequence"/>
</dbReference>
<dbReference type="GO" id="GO:0051307">
    <property type="term" value="P:meiotic chromosome separation"/>
    <property type="evidence" value="ECO:0007669"/>
    <property type="project" value="TreeGrafter"/>
</dbReference>
<feature type="region of interest" description="Disordered" evidence="5">
    <location>
        <begin position="1"/>
        <end position="22"/>
    </location>
</feature>
<dbReference type="PANTHER" id="PTHR12792:SF0">
    <property type="entry name" value="SEPARIN"/>
    <property type="match status" value="1"/>
</dbReference>
<evidence type="ECO:0000256" key="3">
    <source>
        <dbReference type="ARBA" id="ARBA00022801"/>
    </source>
</evidence>
<keyword evidence="8" id="KW-1185">Reference proteome</keyword>
<accession>A0A0R3T583</accession>
<dbReference type="GO" id="GO:0005634">
    <property type="term" value="C:nucleus"/>
    <property type="evidence" value="ECO:0007669"/>
    <property type="project" value="InterPro"/>
</dbReference>
<keyword evidence="4" id="KW-0159">Chromosome partition</keyword>
<dbReference type="STRING" id="102285.A0A0R3T583"/>
<gene>
    <name evidence="7" type="ORF">HNAJ_LOCUS2220</name>
</gene>
<comment type="catalytic activity">
    <reaction evidence="1">
        <text>All bonds known to be hydrolyzed by this endopeptidase have arginine in P1 and an acidic residue in P4. P6 is often occupied by an acidic residue or by a hydroxy-amino-acid residue, the phosphorylation of which enhances cleavage.</text>
        <dbReference type="EC" id="3.4.22.49"/>
    </reaction>
</comment>
<dbReference type="OrthoDB" id="10255632at2759"/>
<dbReference type="AlphaFoldDB" id="A0A0R3T583"/>
<reference evidence="7 8" key="2">
    <citation type="submission" date="2018-11" db="EMBL/GenBank/DDBJ databases">
        <authorList>
            <consortium name="Pathogen Informatics"/>
        </authorList>
    </citation>
    <scope>NUCLEOTIDE SEQUENCE [LARGE SCALE GENOMIC DNA]</scope>
</reference>
<keyword evidence="3" id="KW-0378">Hydrolase</keyword>
<evidence type="ECO:0000259" key="6">
    <source>
        <dbReference type="PROSITE" id="PS51700"/>
    </source>
</evidence>
<dbReference type="PANTHER" id="PTHR12792">
    <property type="entry name" value="EXTRA SPINDLE POLES 1-RELATED"/>
    <property type="match status" value="1"/>
</dbReference>
<evidence type="ECO:0000313" key="8">
    <source>
        <dbReference type="Proteomes" id="UP000278807"/>
    </source>
</evidence>
<feature type="compositionally biased region" description="Basic and acidic residues" evidence="5">
    <location>
        <begin position="1"/>
        <end position="16"/>
    </location>
</feature>
<dbReference type="InterPro" id="IPR005314">
    <property type="entry name" value="Peptidase_C50"/>
</dbReference>
<evidence type="ECO:0000313" key="9">
    <source>
        <dbReference type="WBParaSite" id="HNAJ_0000222101-mRNA-1"/>
    </source>
</evidence>
<evidence type="ECO:0000256" key="4">
    <source>
        <dbReference type="ARBA" id="ARBA00022829"/>
    </source>
</evidence>
<dbReference type="Pfam" id="PF03568">
    <property type="entry name" value="Separin_C"/>
    <property type="match status" value="1"/>
</dbReference>
<evidence type="ECO:0000256" key="2">
    <source>
        <dbReference type="ARBA" id="ARBA00012489"/>
    </source>
</evidence>
<proteinExistence type="predicted"/>
<reference evidence="9" key="1">
    <citation type="submission" date="2017-02" db="UniProtKB">
        <authorList>
            <consortium name="WormBaseParasite"/>
        </authorList>
    </citation>
    <scope>IDENTIFICATION</scope>
</reference>
<dbReference type="GO" id="GO:0072686">
    <property type="term" value="C:mitotic spindle"/>
    <property type="evidence" value="ECO:0007669"/>
    <property type="project" value="TreeGrafter"/>
</dbReference>
<dbReference type="GO" id="GO:0005737">
    <property type="term" value="C:cytoplasm"/>
    <property type="evidence" value="ECO:0007669"/>
    <property type="project" value="TreeGrafter"/>
</dbReference>
<dbReference type="GO" id="GO:0004197">
    <property type="term" value="F:cysteine-type endopeptidase activity"/>
    <property type="evidence" value="ECO:0007669"/>
    <property type="project" value="InterPro"/>
</dbReference>
<dbReference type="PROSITE" id="PS51700">
    <property type="entry name" value="SEPARIN"/>
    <property type="match status" value="1"/>
</dbReference>
<evidence type="ECO:0000313" key="7">
    <source>
        <dbReference type="EMBL" id="VDN98079.1"/>
    </source>
</evidence>
<evidence type="ECO:0000256" key="1">
    <source>
        <dbReference type="ARBA" id="ARBA00000451"/>
    </source>
</evidence>
<organism evidence="9">
    <name type="scientific">Rodentolepis nana</name>
    <name type="common">Dwarf tapeworm</name>
    <name type="synonym">Hymenolepis nana</name>
    <dbReference type="NCBI Taxonomy" id="102285"/>
    <lineage>
        <taxon>Eukaryota</taxon>
        <taxon>Metazoa</taxon>
        <taxon>Spiralia</taxon>
        <taxon>Lophotrochozoa</taxon>
        <taxon>Platyhelminthes</taxon>
        <taxon>Cestoda</taxon>
        <taxon>Eucestoda</taxon>
        <taxon>Cyclophyllidea</taxon>
        <taxon>Hymenolepididae</taxon>
        <taxon>Rodentolepis</taxon>
    </lineage>
</organism>
<evidence type="ECO:0000256" key="5">
    <source>
        <dbReference type="SAM" id="MobiDB-lite"/>
    </source>
</evidence>
<feature type="domain" description="Peptidase C50" evidence="6">
    <location>
        <begin position="379"/>
        <end position="475"/>
    </location>
</feature>
<protein>
    <recommendedName>
        <fullName evidence="2">separase</fullName>
        <ecNumber evidence="2">3.4.22.49</ecNumber>
    </recommendedName>
</protein>
<dbReference type="InterPro" id="IPR030397">
    <property type="entry name" value="SEPARIN_core_dom"/>
</dbReference>
<name>A0A0R3T583_RODNA</name>
<dbReference type="EMBL" id="UZAE01001041">
    <property type="protein sequence ID" value="VDN98079.1"/>
    <property type="molecule type" value="Genomic_DNA"/>
</dbReference>
<dbReference type="GO" id="GO:0006508">
    <property type="term" value="P:proteolysis"/>
    <property type="evidence" value="ECO:0007669"/>
    <property type="project" value="InterPro"/>
</dbReference>
<dbReference type="EC" id="3.4.22.49" evidence="2"/>